<organism evidence="1 2">
    <name type="scientific">Tropilaelaps mercedesae</name>
    <dbReference type="NCBI Taxonomy" id="418985"/>
    <lineage>
        <taxon>Eukaryota</taxon>
        <taxon>Metazoa</taxon>
        <taxon>Ecdysozoa</taxon>
        <taxon>Arthropoda</taxon>
        <taxon>Chelicerata</taxon>
        <taxon>Arachnida</taxon>
        <taxon>Acari</taxon>
        <taxon>Parasitiformes</taxon>
        <taxon>Mesostigmata</taxon>
        <taxon>Gamasina</taxon>
        <taxon>Dermanyssoidea</taxon>
        <taxon>Laelapidae</taxon>
        <taxon>Tropilaelaps</taxon>
    </lineage>
</organism>
<feature type="non-terminal residue" evidence="1">
    <location>
        <position position="436"/>
    </location>
</feature>
<comment type="caution">
    <text evidence="1">The sequence shown here is derived from an EMBL/GenBank/DDBJ whole genome shotgun (WGS) entry which is preliminary data.</text>
</comment>
<dbReference type="Proteomes" id="UP000192247">
    <property type="component" value="Unassembled WGS sequence"/>
</dbReference>
<dbReference type="InParanoid" id="A0A1V9XL96"/>
<reference evidence="1 2" key="1">
    <citation type="journal article" date="2017" name="Gigascience">
        <title>Draft genome of the honey bee ectoparasitic mite, Tropilaelaps mercedesae, is shaped by the parasitic life history.</title>
        <authorList>
            <person name="Dong X."/>
            <person name="Armstrong S.D."/>
            <person name="Xia D."/>
            <person name="Makepeace B.L."/>
            <person name="Darby A.C."/>
            <person name="Kadowaki T."/>
        </authorList>
    </citation>
    <scope>NUCLEOTIDE SEQUENCE [LARGE SCALE GENOMIC DNA]</scope>
    <source>
        <strain evidence="1">Wuxi-XJTLU</strain>
    </source>
</reference>
<sequence>MTTGEAEFCKLFSQRFAGGKLFVVHSNKNVSHMAAHMVEAMTTTICSDGQSPVKSRAVLYRFCNRTVNSSRVERIVRSLQEQLCFLIGKTACEGSLSVEEHRARGYPFTIPKPSESELDKKTSPQEYVFLLDAQFGDNLCGLCDLIPETLASNVAVIILARSGSSMCDRLKAVGNLDKSLVELQESVKVDPEMEEAPVFDLEALISNEARAMFEGVLACSRYGMMERDIMDLLSTKPSYFKDNCALIDTAQASDCRHAPYAIWAVFAAVNQRRLIVQNHAGRVIYSLLGTGAVTNPGTKWHDVLFDFFDRHWNKECSVLVQDELAFQKIRNNKMVPNTYYDLNYLSKRLCLEFSDPYAVLEELRYVNDRALRSVLERAAFALRYDATQLFAQLTEHVWTAKAEGDKFDKLKSLLLQADSWSARISTLIPLDSISSL</sequence>
<proteinExistence type="predicted"/>
<protein>
    <submittedName>
        <fullName evidence="1">Uncharacterized protein</fullName>
    </submittedName>
</protein>
<dbReference type="AlphaFoldDB" id="A0A1V9XL96"/>
<evidence type="ECO:0000313" key="1">
    <source>
        <dbReference type="EMBL" id="OQR74236.1"/>
    </source>
</evidence>
<dbReference type="EMBL" id="MNPL01008442">
    <property type="protein sequence ID" value="OQR74236.1"/>
    <property type="molecule type" value="Genomic_DNA"/>
</dbReference>
<name>A0A1V9XL96_9ACAR</name>
<gene>
    <name evidence="1" type="ORF">BIW11_01000</name>
</gene>
<evidence type="ECO:0000313" key="2">
    <source>
        <dbReference type="Proteomes" id="UP000192247"/>
    </source>
</evidence>
<accession>A0A1V9XL96</accession>
<keyword evidence="2" id="KW-1185">Reference proteome</keyword>